<dbReference type="GO" id="GO:0016509">
    <property type="term" value="F:long-chain (3S)-3-hydroxyacyl-CoA dehydrogenase (NAD+) activity"/>
    <property type="evidence" value="ECO:0007669"/>
    <property type="project" value="TreeGrafter"/>
</dbReference>
<evidence type="ECO:0000313" key="15">
    <source>
        <dbReference type="EMBL" id="MBE9372824.1"/>
    </source>
</evidence>
<feature type="domain" description="3-hydroxyacyl-CoA dehydrogenase NAD binding" evidence="14">
    <location>
        <begin position="322"/>
        <end position="500"/>
    </location>
</feature>
<dbReference type="Proteomes" id="UP000598360">
    <property type="component" value="Unassembled WGS sequence"/>
</dbReference>
<dbReference type="PANTHER" id="PTHR43612">
    <property type="entry name" value="TRIFUNCTIONAL ENZYME SUBUNIT ALPHA"/>
    <property type="match status" value="1"/>
</dbReference>
<dbReference type="Gene3D" id="1.10.1040.50">
    <property type="match status" value="1"/>
</dbReference>
<dbReference type="SUPFAM" id="SSF48179">
    <property type="entry name" value="6-phosphogluconate dehydrogenase C-terminal domain-like"/>
    <property type="match status" value="2"/>
</dbReference>
<dbReference type="Gene3D" id="3.90.226.10">
    <property type="entry name" value="2-enoyl-CoA Hydratase, Chain A, domain 1"/>
    <property type="match status" value="1"/>
</dbReference>
<protein>
    <submittedName>
        <fullName evidence="15">Enoyl-CoA hydratase/isomerase family protein</fullName>
    </submittedName>
</protein>
<comment type="caution">
    <text evidence="15">The sequence shown here is derived from an EMBL/GenBank/DDBJ whole genome shotgun (WGS) entry which is preliminary data.</text>
</comment>
<sequence length="721" mass="77566">MPQNTMIRWDRDDEGIVVLTMADPDQSANTMNQAYTASMGETVDRLERERETITGVVLTSGKKSFFAGGDVHFMIRAQPEDAVALAELCATMKSQLRRLETLGKPVVAAMNGTTLGGGFEIALACHHRVALDHPGSRIGLPEATLGLLPGIGGVTRTVRLLGLQDALLRVLLRGQRNTPRQALENGLVDDLAATPEDMLAQAKTWIRAHPGSTQPWDADGYRMPGGTPAHPRIAATLPALPANLRKETKGANLPAQRNILAAAVEGAQVDIETSFKIETSYLVELMTGQVAKNMMQAFFFDMQHISSGGNRPQGYDAHRARKVGVLGAGMMGAGIAYVCARGGMDVVLKDVSVEAADKGKSYSVGLYEKAVARGKVSRESADEVLARITPTADPDALADCDLIIEAVFEDPAVKRKAFDEVEEVVEPGAVLGSNTSTLPISLLAEGVRRPEDFIGLHFFSPVDKMPLLEIIVGERTSRQTLAKAIDIAHQINKTPIVVNDSRGFFTSRVISKFVDEAVAMVGEGIDPVSVEQAGAQAGYPTPPLRLLDELTLTLPRKIREETKSSALAAGAEWTPHGSEPVIDRMIDEFDRCGRSSGAGFYAYAEGERIGIWGGIAEHFTVAGKEIPFEDMKERMLFAEAIDTVRCFDEGVLSSVPDANIGSILGIGFPAWTGGVIQYINGYPGGVAGFVERARELAGRYGERFDPPSSLCLRARNGESIE</sequence>
<evidence type="ECO:0000256" key="6">
    <source>
        <dbReference type="ARBA" id="ARBA00022963"/>
    </source>
</evidence>
<evidence type="ECO:0000259" key="14">
    <source>
        <dbReference type="Pfam" id="PF02737"/>
    </source>
</evidence>
<evidence type="ECO:0000256" key="11">
    <source>
        <dbReference type="ARBA" id="ARBA00023268"/>
    </source>
</evidence>
<dbReference type="Gene3D" id="3.40.50.720">
    <property type="entry name" value="NAD(P)-binding Rossmann-like Domain"/>
    <property type="match status" value="1"/>
</dbReference>
<dbReference type="InterPro" id="IPR006176">
    <property type="entry name" value="3-OHacyl-CoA_DH_NAD-bd"/>
</dbReference>
<feature type="domain" description="3-hydroxyacyl-CoA dehydrogenase C-terminal" evidence="13">
    <location>
        <begin position="503"/>
        <end position="603"/>
    </location>
</feature>
<dbReference type="InterPro" id="IPR008927">
    <property type="entry name" value="6-PGluconate_DH-like_C_sf"/>
</dbReference>
<evidence type="ECO:0000256" key="12">
    <source>
        <dbReference type="ARBA" id="ARBA00049556"/>
    </source>
</evidence>
<organism evidence="15 16">
    <name type="scientific">Saccharopolyspora montiporae</name>
    <dbReference type="NCBI Taxonomy" id="2781240"/>
    <lineage>
        <taxon>Bacteria</taxon>
        <taxon>Bacillati</taxon>
        <taxon>Actinomycetota</taxon>
        <taxon>Actinomycetes</taxon>
        <taxon>Pseudonocardiales</taxon>
        <taxon>Pseudonocardiaceae</taxon>
        <taxon>Saccharopolyspora</taxon>
    </lineage>
</organism>
<name>A0A929B446_9PSEU</name>
<dbReference type="AlphaFoldDB" id="A0A929B446"/>
<dbReference type="FunFam" id="1.10.1040.50:FF:000005">
    <property type="entry name" value="Probable 3-hydroxyacyl-CoA dehydrogenase"/>
    <property type="match status" value="1"/>
</dbReference>
<reference evidence="15" key="1">
    <citation type="submission" date="2020-10" db="EMBL/GenBank/DDBJ databases">
        <title>Diversity and distribution of actinomycetes associated with coral in the coast of Hainan.</title>
        <authorList>
            <person name="Li F."/>
        </authorList>
    </citation>
    <scope>NUCLEOTIDE SEQUENCE</scope>
    <source>
        <strain evidence="15">HNM0983</strain>
    </source>
</reference>
<dbReference type="Pfam" id="PF00725">
    <property type="entry name" value="3HCDH"/>
    <property type="match status" value="1"/>
</dbReference>
<dbReference type="InterPro" id="IPR001753">
    <property type="entry name" value="Enoyl-CoA_hydra/iso"/>
</dbReference>
<dbReference type="GO" id="GO:0070403">
    <property type="term" value="F:NAD+ binding"/>
    <property type="evidence" value="ECO:0007669"/>
    <property type="project" value="InterPro"/>
</dbReference>
<dbReference type="SUPFAM" id="SSF51735">
    <property type="entry name" value="NAD(P)-binding Rossmann-fold domains"/>
    <property type="match status" value="1"/>
</dbReference>
<keyword evidence="8" id="KW-0520">NAD</keyword>
<evidence type="ECO:0000256" key="8">
    <source>
        <dbReference type="ARBA" id="ARBA00023027"/>
    </source>
</evidence>
<dbReference type="EMBL" id="JADEYC010000001">
    <property type="protein sequence ID" value="MBE9372824.1"/>
    <property type="molecule type" value="Genomic_DNA"/>
</dbReference>
<evidence type="ECO:0000256" key="2">
    <source>
        <dbReference type="ARBA" id="ARBA00005086"/>
    </source>
</evidence>
<evidence type="ECO:0000256" key="5">
    <source>
        <dbReference type="ARBA" id="ARBA00022832"/>
    </source>
</evidence>
<evidence type="ECO:0000259" key="13">
    <source>
        <dbReference type="Pfam" id="PF00725"/>
    </source>
</evidence>
<comment type="similarity">
    <text evidence="3">In the central section; belongs to the 3-hydroxyacyl-CoA dehydrogenase family.</text>
</comment>
<dbReference type="InterPro" id="IPR006108">
    <property type="entry name" value="3HC_DH_C"/>
</dbReference>
<evidence type="ECO:0000256" key="1">
    <source>
        <dbReference type="ARBA" id="ARBA00005005"/>
    </source>
</evidence>
<evidence type="ECO:0000256" key="10">
    <source>
        <dbReference type="ARBA" id="ARBA00023239"/>
    </source>
</evidence>
<evidence type="ECO:0000313" key="16">
    <source>
        <dbReference type="Proteomes" id="UP000598360"/>
    </source>
</evidence>
<comment type="pathway">
    <text evidence="2">Lipid metabolism; butanoate metabolism.</text>
</comment>
<evidence type="ECO:0000256" key="3">
    <source>
        <dbReference type="ARBA" id="ARBA00007005"/>
    </source>
</evidence>
<comment type="similarity">
    <text evidence="4">Belongs to the 3-hydroxyacyl-CoA dehydrogenase family.</text>
</comment>
<keyword evidence="11" id="KW-0511">Multifunctional enzyme</keyword>
<keyword evidence="10" id="KW-0456">Lyase</keyword>
<keyword evidence="5" id="KW-0276">Fatty acid metabolism</keyword>
<dbReference type="InterPro" id="IPR029045">
    <property type="entry name" value="ClpP/crotonase-like_dom_sf"/>
</dbReference>
<dbReference type="SUPFAM" id="SSF52096">
    <property type="entry name" value="ClpP/crotonase"/>
    <property type="match status" value="1"/>
</dbReference>
<dbReference type="Pfam" id="PF02737">
    <property type="entry name" value="3HCDH_N"/>
    <property type="match status" value="1"/>
</dbReference>
<evidence type="ECO:0000256" key="9">
    <source>
        <dbReference type="ARBA" id="ARBA00023098"/>
    </source>
</evidence>
<keyword evidence="7" id="KW-0560">Oxidoreductase</keyword>
<comment type="pathway">
    <text evidence="1">Lipid metabolism; fatty acid beta-oxidation.</text>
</comment>
<gene>
    <name evidence="15" type="ORF">IQ251_00010</name>
</gene>
<dbReference type="Pfam" id="PF00378">
    <property type="entry name" value="ECH_1"/>
    <property type="match status" value="1"/>
</dbReference>
<keyword evidence="6" id="KW-0442">Lipid degradation</keyword>
<evidence type="ECO:0000256" key="4">
    <source>
        <dbReference type="ARBA" id="ARBA00009463"/>
    </source>
</evidence>
<evidence type="ECO:0000256" key="7">
    <source>
        <dbReference type="ARBA" id="ARBA00023002"/>
    </source>
</evidence>
<dbReference type="RefSeq" id="WP_193926286.1">
    <property type="nucleotide sequence ID" value="NZ_JADEYC010000001.1"/>
</dbReference>
<keyword evidence="9" id="KW-0443">Lipid metabolism</keyword>
<proteinExistence type="inferred from homology"/>
<dbReference type="InterPro" id="IPR050136">
    <property type="entry name" value="FA_oxidation_alpha_subunit"/>
</dbReference>
<dbReference type="GO" id="GO:0004300">
    <property type="term" value="F:enoyl-CoA hydratase activity"/>
    <property type="evidence" value="ECO:0007669"/>
    <property type="project" value="TreeGrafter"/>
</dbReference>
<dbReference type="FunFam" id="3.90.226.10:FF:000047">
    <property type="entry name" value="Probable 3-hydroxyacyl-CoA dehydrogenase"/>
    <property type="match status" value="1"/>
</dbReference>
<accession>A0A929B446</accession>
<keyword evidence="16" id="KW-1185">Reference proteome</keyword>
<dbReference type="InterPro" id="IPR036291">
    <property type="entry name" value="NAD(P)-bd_dom_sf"/>
</dbReference>
<dbReference type="PANTHER" id="PTHR43612:SF3">
    <property type="entry name" value="TRIFUNCTIONAL ENZYME SUBUNIT ALPHA, MITOCHONDRIAL"/>
    <property type="match status" value="1"/>
</dbReference>
<dbReference type="FunFam" id="3.40.50.720:FF:000009">
    <property type="entry name" value="Fatty oxidation complex, alpha subunit"/>
    <property type="match status" value="1"/>
</dbReference>
<dbReference type="CDD" id="cd06558">
    <property type="entry name" value="crotonase-like"/>
    <property type="match status" value="1"/>
</dbReference>
<comment type="catalytic activity">
    <reaction evidence="12">
        <text>a (3S)-3-hydroxyacyl-CoA + NAD(+) = a 3-oxoacyl-CoA + NADH + H(+)</text>
        <dbReference type="Rhea" id="RHEA:22432"/>
        <dbReference type="ChEBI" id="CHEBI:15378"/>
        <dbReference type="ChEBI" id="CHEBI:57318"/>
        <dbReference type="ChEBI" id="CHEBI:57540"/>
        <dbReference type="ChEBI" id="CHEBI:57945"/>
        <dbReference type="ChEBI" id="CHEBI:90726"/>
        <dbReference type="EC" id="1.1.1.35"/>
    </reaction>
</comment>
<dbReference type="GO" id="GO:0006635">
    <property type="term" value="P:fatty acid beta-oxidation"/>
    <property type="evidence" value="ECO:0007669"/>
    <property type="project" value="TreeGrafter"/>
</dbReference>